<reference evidence="2" key="1">
    <citation type="journal article" date="2017" name="Int. J. Syst. Evol. Microbiol.">
        <title>Notoacmeibacter marinus gen. nov., sp. nov., isolated from the gut of a limpet and proposal of Notoacmeibacteraceae fam. nov. in the order Rhizobiales of the class Alphaproteobacteria.</title>
        <authorList>
            <person name="Huang Z."/>
            <person name="Guo F."/>
            <person name="Lai Q."/>
        </authorList>
    </citation>
    <scope>NUCLEOTIDE SEQUENCE [LARGE SCALE GENOMIC DNA]</scope>
    <source>
        <strain evidence="2">XMTR2A4</strain>
    </source>
</reference>
<accession>A0A231V3D5</accession>
<evidence type="ECO:0008006" key="3">
    <source>
        <dbReference type="Google" id="ProtNLM"/>
    </source>
</evidence>
<proteinExistence type="predicted"/>
<gene>
    <name evidence="1" type="ORF">B7H23_07105</name>
</gene>
<sequence length="246" mass="27715">MTSQKTVVILQSNYIPWKGYFDLMNAADVFVLFDEVQFSRRDWRNRNKIIIQGQPRWLTIPVQSKGKYAAPVSEIEVTDGSWAQKHWTSIELAYGKSPFFRDYAPGLETTYGEAAKETHLSSINRLFLDHLATALGINVTFGRSDSVPRQSDDPAERLIEICRGYGATRYLSGPAAKSYIDPQLFVDAGIDLRYADYSGYPTYAQQSEDFEHGVSIIDMLMTLGPDTASHLKSQIPGGLFETPEKR</sequence>
<evidence type="ECO:0000313" key="1">
    <source>
        <dbReference type="EMBL" id="OXT02647.1"/>
    </source>
</evidence>
<dbReference type="AlphaFoldDB" id="A0A231V3D5"/>
<comment type="caution">
    <text evidence="1">The sequence shown here is derived from an EMBL/GenBank/DDBJ whole genome shotgun (WGS) entry which is preliminary data.</text>
</comment>
<dbReference type="EMBL" id="NBYO01000001">
    <property type="protein sequence ID" value="OXT02647.1"/>
    <property type="molecule type" value="Genomic_DNA"/>
</dbReference>
<dbReference type="RefSeq" id="WP_094076598.1">
    <property type="nucleotide sequence ID" value="NZ_NBYO01000001.1"/>
</dbReference>
<protein>
    <recommendedName>
        <fullName evidence="3">WbqC family protein</fullName>
    </recommendedName>
</protein>
<dbReference type="Proteomes" id="UP000215405">
    <property type="component" value="Unassembled WGS sequence"/>
</dbReference>
<dbReference type="Pfam" id="PF08889">
    <property type="entry name" value="WbqC"/>
    <property type="match status" value="1"/>
</dbReference>
<name>A0A231V3D5_9HYPH</name>
<evidence type="ECO:0000313" key="2">
    <source>
        <dbReference type="Proteomes" id="UP000215405"/>
    </source>
</evidence>
<keyword evidence="2" id="KW-1185">Reference proteome</keyword>
<organism evidence="1 2">
    <name type="scientific">Notoacmeibacter marinus</name>
    <dbReference type="NCBI Taxonomy" id="1876515"/>
    <lineage>
        <taxon>Bacteria</taxon>
        <taxon>Pseudomonadati</taxon>
        <taxon>Pseudomonadota</taxon>
        <taxon>Alphaproteobacteria</taxon>
        <taxon>Hyphomicrobiales</taxon>
        <taxon>Notoacmeibacteraceae</taxon>
        <taxon>Notoacmeibacter</taxon>
    </lineage>
</organism>
<dbReference type="InterPro" id="IPR014985">
    <property type="entry name" value="WbqC"/>
</dbReference>